<name>A0ACC2LNK2_PERAE</name>
<proteinExistence type="predicted"/>
<sequence>MFGLWGKGGECLDVFGEDGVVQVPRGGGLAEAMVGNWLVEGKRGGRLVETYFAGEGCPGWCEAEAAGLGPMGEEKPRLRVEDLPGAEKKALETVGSVGLGLETGGG</sequence>
<protein>
    <submittedName>
        <fullName evidence="1">Uncharacterized protein</fullName>
    </submittedName>
</protein>
<dbReference type="EMBL" id="CM056811">
    <property type="protein sequence ID" value="KAJ8634738.1"/>
    <property type="molecule type" value="Genomic_DNA"/>
</dbReference>
<organism evidence="1 2">
    <name type="scientific">Persea americana</name>
    <name type="common">Avocado</name>
    <dbReference type="NCBI Taxonomy" id="3435"/>
    <lineage>
        <taxon>Eukaryota</taxon>
        <taxon>Viridiplantae</taxon>
        <taxon>Streptophyta</taxon>
        <taxon>Embryophyta</taxon>
        <taxon>Tracheophyta</taxon>
        <taxon>Spermatophyta</taxon>
        <taxon>Magnoliopsida</taxon>
        <taxon>Magnoliidae</taxon>
        <taxon>Laurales</taxon>
        <taxon>Lauraceae</taxon>
        <taxon>Persea</taxon>
    </lineage>
</organism>
<dbReference type="Proteomes" id="UP001234297">
    <property type="component" value="Chromosome 3"/>
</dbReference>
<evidence type="ECO:0000313" key="2">
    <source>
        <dbReference type="Proteomes" id="UP001234297"/>
    </source>
</evidence>
<comment type="caution">
    <text evidence="1">The sequence shown here is derived from an EMBL/GenBank/DDBJ whole genome shotgun (WGS) entry which is preliminary data.</text>
</comment>
<reference evidence="1 2" key="1">
    <citation type="journal article" date="2022" name="Hortic Res">
        <title>A haplotype resolved chromosomal level avocado genome allows analysis of novel avocado genes.</title>
        <authorList>
            <person name="Nath O."/>
            <person name="Fletcher S.J."/>
            <person name="Hayward A."/>
            <person name="Shaw L.M."/>
            <person name="Masouleh A.K."/>
            <person name="Furtado A."/>
            <person name="Henry R.J."/>
            <person name="Mitter N."/>
        </authorList>
    </citation>
    <scope>NUCLEOTIDE SEQUENCE [LARGE SCALE GENOMIC DNA]</scope>
    <source>
        <strain evidence="2">cv. Hass</strain>
    </source>
</reference>
<keyword evidence="2" id="KW-1185">Reference proteome</keyword>
<accession>A0ACC2LNK2</accession>
<evidence type="ECO:0000313" key="1">
    <source>
        <dbReference type="EMBL" id="KAJ8634738.1"/>
    </source>
</evidence>
<gene>
    <name evidence="1" type="ORF">MRB53_009005</name>
</gene>